<feature type="transmembrane region" description="Helical" evidence="1">
    <location>
        <begin position="260"/>
        <end position="284"/>
    </location>
</feature>
<organism evidence="2 3">
    <name type="scientific">Lacticaseibacillus hegangensis</name>
    <dbReference type="NCBI Taxonomy" id="2486010"/>
    <lineage>
        <taxon>Bacteria</taxon>
        <taxon>Bacillati</taxon>
        <taxon>Bacillota</taxon>
        <taxon>Bacilli</taxon>
        <taxon>Lactobacillales</taxon>
        <taxon>Lactobacillaceae</taxon>
        <taxon>Lacticaseibacillus</taxon>
    </lineage>
</organism>
<feature type="transmembrane region" description="Helical" evidence="1">
    <location>
        <begin position="290"/>
        <end position="309"/>
    </location>
</feature>
<dbReference type="RefSeq" id="WP_125754524.1">
    <property type="nucleotide sequence ID" value="NZ_JBHTOK010000019.1"/>
</dbReference>
<accession>A0ABW4CTU0</accession>
<evidence type="ECO:0000313" key="2">
    <source>
        <dbReference type="EMBL" id="MFD1440649.1"/>
    </source>
</evidence>
<keyword evidence="1" id="KW-1133">Transmembrane helix</keyword>
<proteinExistence type="predicted"/>
<comment type="caution">
    <text evidence="2">The sequence shown here is derived from an EMBL/GenBank/DDBJ whole genome shotgun (WGS) entry which is preliminary data.</text>
</comment>
<feature type="transmembrane region" description="Helical" evidence="1">
    <location>
        <begin position="217"/>
        <end position="239"/>
    </location>
</feature>
<evidence type="ECO:0000313" key="3">
    <source>
        <dbReference type="Proteomes" id="UP001597212"/>
    </source>
</evidence>
<protein>
    <submittedName>
        <fullName evidence="2">ABC transporter permease</fullName>
    </submittedName>
</protein>
<sequence length="323" mass="35569">MKRLFILAAAWILLILGAGWVWSTHDQTEYAELLDHYNLSEQAVKITTKSPLTLPQAAAKLAQSDLTNVQVQFRASGARVFLYAKGSYGELPLASGQWFSDADLQSPLPVAVVGNDLSARLATGSHQQYLKQNGQYIPVLGVVSSPRSQRLNQAIFLNASGAGQAAPRLANVKIYADGANIQKQKSQLAKLLGGKASKYQYRQHLGVSDWWQTSGVTALWCVLLVLGALLIAWLAQWFIKNTLPAELKAPQRTRALRTQWVRLAGYGALLTAAGTLTANWWFYLSDRPRLVVFATSLWGLAAVALYGLIMHNSKKRERKHESA</sequence>
<name>A0ABW4CTU0_9LACO</name>
<dbReference type="Proteomes" id="UP001597212">
    <property type="component" value="Unassembled WGS sequence"/>
</dbReference>
<keyword evidence="3" id="KW-1185">Reference proteome</keyword>
<gene>
    <name evidence="2" type="ORF">ACFQ5K_04485</name>
</gene>
<reference evidence="3" key="1">
    <citation type="journal article" date="2019" name="Int. J. Syst. Evol. Microbiol.">
        <title>The Global Catalogue of Microorganisms (GCM) 10K type strain sequencing project: providing services to taxonomists for standard genome sequencing and annotation.</title>
        <authorList>
            <consortium name="The Broad Institute Genomics Platform"/>
            <consortium name="The Broad Institute Genome Sequencing Center for Infectious Disease"/>
            <person name="Wu L."/>
            <person name="Ma J."/>
        </authorList>
    </citation>
    <scope>NUCLEOTIDE SEQUENCE [LARGE SCALE GENOMIC DNA]</scope>
    <source>
        <strain evidence="3">CCM 8912</strain>
    </source>
</reference>
<keyword evidence="1" id="KW-0472">Membrane</keyword>
<dbReference type="EMBL" id="JBHTOK010000019">
    <property type="protein sequence ID" value="MFD1440649.1"/>
    <property type="molecule type" value="Genomic_DNA"/>
</dbReference>
<evidence type="ECO:0000256" key="1">
    <source>
        <dbReference type="SAM" id="Phobius"/>
    </source>
</evidence>
<keyword evidence="1" id="KW-0812">Transmembrane</keyword>